<dbReference type="EMBL" id="UZAJ01008534">
    <property type="protein sequence ID" value="VDO52983.1"/>
    <property type="molecule type" value="Genomic_DNA"/>
</dbReference>
<gene>
    <name evidence="1" type="ORF">OFLC_LOCUS7884</name>
</gene>
<proteinExistence type="predicted"/>
<dbReference type="AlphaFoldDB" id="A0A183HK70"/>
<dbReference type="WBParaSite" id="OFLC_0000788101-mRNA-1">
    <property type="protein sequence ID" value="OFLC_0000788101-mRNA-1"/>
    <property type="gene ID" value="OFLC_0000788101"/>
</dbReference>
<dbReference type="Proteomes" id="UP000267606">
    <property type="component" value="Unassembled WGS sequence"/>
</dbReference>
<evidence type="ECO:0000313" key="2">
    <source>
        <dbReference type="Proteomes" id="UP000267606"/>
    </source>
</evidence>
<protein>
    <submittedName>
        <fullName evidence="1 3">Uncharacterized protein</fullName>
    </submittedName>
</protein>
<dbReference type="STRING" id="387005.A0A183HK70"/>
<organism evidence="3">
    <name type="scientific">Onchocerca flexuosa</name>
    <dbReference type="NCBI Taxonomy" id="387005"/>
    <lineage>
        <taxon>Eukaryota</taxon>
        <taxon>Metazoa</taxon>
        <taxon>Ecdysozoa</taxon>
        <taxon>Nematoda</taxon>
        <taxon>Chromadorea</taxon>
        <taxon>Rhabditida</taxon>
        <taxon>Spirurina</taxon>
        <taxon>Spiruromorpha</taxon>
        <taxon>Filarioidea</taxon>
        <taxon>Onchocercidae</taxon>
        <taxon>Onchocerca</taxon>
    </lineage>
</organism>
<name>A0A183HK70_9BILA</name>
<evidence type="ECO:0000313" key="3">
    <source>
        <dbReference type="WBParaSite" id="OFLC_0000788101-mRNA-1"/>
    </source>
</evidence>
<reference evidence="1 2" key="2">
    <citation type="submission" date="2018-11" db="EMBL/GenBank/DDBJ databases">
        <authorList>
            <consortium name="Pathogen Informatics"/>
        </authorList>
    </citation>
    <scope>NUCLEOTIDE SEQUENCE [LARGE SCALE GENOMIC DNA]</scope>
</reference>
<sequence length="90" mass="10237">MVSTENTTKWIARKNDDVDGEKMQELPQKKFYRQRAHANPISDHEFDYPVFPEHMFLPILAGPATLCISDPGSLWGSVRFACPAPANLYK</sequence>
<keyword evidence="2" id="KW-1185">Reference proteome</keyword>
<reference evidence="3" key="1">
    <citation type="submission" date="2016-06" db="UniProtKB">
        <authorList>
            <consortium name="WormBaseParasite"/>
        </authorList>
    </citation>
    <scope>IDENTIFICATION</scope>
</reference>
<accession>A0A183HK70</accession>
<evidence type="ECO:0000313" key="1">
    <source>
        <dbReference type="EMBL" id="VDO52983.1"/>
    </source>
</evidence>